<feature type="non-terminal residue" evidence="2">
    <location>
        <position position="441"/>
    </location>
</feature>
<dbReference type="EMBL" id="BKCJ010347936">
    <property type="protein sequence ID" value="GEZ96016.1"/>
    <property type="molecule type" value="Genomic_DNA"/>
</dbReference>
<reference evidence="2" key="1">
    <citation type="journal article" date="2019" name="Sci. Rep.">
        <title>Draft genome of Tanacetum cinerariifolium, the natural source of mosquito coil.</title>
        <authorList>
            <person name="Yamashiro T."/>
            <person name="Shiraishi A."/>
            <person name="Satake H."/>
            <person name="Nakayama K."/>
        </authorList>
    </citation>
    <scope>NUCLEOTIDE SEQUENCE</scope>
</reference>
<gene>
    <name evidence="2" type="ORF">Tci_567989</name>
</gene>
<dbReference type="Pfam" id="PF07727">
    <property type="entry name" value="RVT_2"/>
    <property type="match status" value="1"/>
</dbReference>
<sequence length="441" mass="49363">DVLFLEGNFPFKNVACSLDCNKDEPTKVHDDFKSTNYFLDSSEQNCFHGPLQNPSSPTTEDIGSEEENVAQHENDLFANNSLVLGLEIEEDHAISNGEVERYKARLVAKGCIQREGVDYHETFAPVAKLVTVRTLLAVATKKDWIIHQLDVNNTFLHGDLDEEVYMKIPKGFAKEGETRVCLLRKSLYGLKQASRNYKKLTSFLLSLNFEQSKADYSLFTYQKAGIKMPHADTERVVHKEIIGLLQVFNNEDPELTEARARGWYLARECTVHVCNSRDMFVDYEPLNVYVGVVGFRTVMLPLTTGKGGSYQLSVLEENSGVKVVHDETLSLMVANESPELIKARARGWVLSTRCTVHVCNSSDMFVDYHPLIGHEANVVLGGRAEVAGYILSFSKLGESNLATTMYMVDEGCVLKNGDELVAKAYVEGGLLRLSLVDERQD</sequence>
<organism evidence="2">
    <name type="scientific">Tanacetum cinerariifolium</name>
    <name type="common">Dalmatian daisy</name>
    <name type="synonym">Chrysanthemum cinerariifolium</name>
    <dbReference type="NCBI Taxonomy" id="118510"/>
    <lineage>
        <taxon>Eukaryota</taxon>
        <taxon>Viridiplantae</taxon>
        <taxon>Streptophyta</taxon>
        <taxon>Embryophyta</taxon>
        <taxon>Tracheophyta</taxon>
        <taxon>Spermatophyta</taxon>
        <taxon>Magnoliopsida</taxon>
        <taxon>eudicotyledons</taxon>
        <taxon>Gunneridae</taxon>
        <taxon>Pentapetalae</taxon>
        <taxon>asterids</taxon>
        <taxon>campanulids</taxon>
        <taxon>Asterales</taxon>
        <taxon>Asteraceae</taxon>
        <taxon>Asteroideae</taxon>
        <taxon>Anthemideae</taxon>
        <taxon>Anthemidinae</taxon>
        <taxon>Tanacetum</taxon>
    </lineage>
</organism>
<name>A0A699IYH0_TANCI</name>
<comment type="caution">
    <text evidence="2">The sequence shown here is derived from an EMBL/GenBank/DDBJ whole genome shotgun (WGS) entry which is preliminary data.</text>
</comment>
<proteinExistence type="predicted"/>
<dbReference type="InterPro" id="IPR043502">
    <property type="entry name" value="DNA/RNA_pol_sf"/>
</dbReference>
<evidence type="ECO:0000313" key="2">
    <source>
        <dbReference type="EMBL" id="GEZ96016.1"/>
    </source>
</evidence>
<protein>
    <submittedName>
        <fullName evidence="2">Retrovirus-related Pol polyprotein from transposon TNT 1-94</fullName>
    </submittedName>
</protein>
<dbReference type="AlphaFoldDB" id="A0A699IYH0"/>
<feature type="domain" description="Reverse transcriptase Ty1/copia-type" evidence="1">
    <location>
        <begin position="98"/>
        <end position="221"/>
    </location>
</feature>
<feature type="non-terminal residue" evidence="2">
    <location>
        <position position="1"/>
    </location>
</feature>
<accession>A0A699IYH0</accession>
<dbReference type="SUPFAM" id="SSF56672">
    <property type="entry name" value="DNA/RNA polymerases"/>
    <property type="match status" value="1"/>
</dbReference>
<dbReference type="InterPro" id="IPR013103">
    <property type="entry name" value="RVT_2"/>
</dbReference>
<evidence type="ECO:0000259" key="1">
    <source>
        <dbReference type="Pfam" id="PF07727"/>
    </source>
</evidence>